<dbReference type="InterPro" id="IPR050158">
    <property type="entry name" value="Ubiquitin_ubiquitin-like"/>
</dbReference>
<dbReference type="GO" id="GO:0016020">
    <property type="term" value="C:membrane"/>
    <property type="evidence" value="ECO:0007669"/>
    <property type="project" value="UniProtKB-SubCell"/>
</dbReference>
<gene>
    <name evidence="7" type="ORF">BGZ80_007046</name>
</gene>
<keyword evidence="8" id="KW-1185">Reference proteome</keyword>
<keyword evidence="5" id="KW-0472">Membrane</keyword>
<dbReference type="PRINTS" id="PR00348">
    <property type="entry name" value="UBIQUITIN"/>
</dbReference>
<dbReference type="Gene3D" id="6.10.110.10">
    <property type="match status" value="1"/>
</dbReference>
<evidence type="ECO:0000256" key="2">
    <source>
        <dbReference type="ARBA" id="ARBA00007262"/>
    </source>
</evidence>
<protein>
    <recommendedName>
        <fullName evidence="6">Ubiquitin-like domain-containing protein</fullName>
    </recommendedName>
</protein>
<evidence type="ECO:0000256" key="5">
    <source>
        <dbReference type="ARBA" id="ARBA00023136"/>
    </source>
</evidence>
<reference evidence="7" key="1">
    <citation type="journal article" date="2020" name="Fungal Divers.">
        <title>Resolving the Mortierellaceae phylogeny through synthesis of multi-gene phylogenetics and phylogenomics.</title>
        <authorList>
            <person name="Vandepol N."/>
            <person name="Liber J."/>
            <person name="Desiro A."/>
            <person name="Na H."/>
            <person name="Kennedy M."/>
            <person name="Barry K."/>
            <person name="Grigoriev I.V."/>
            <person name="Miller A.N."/>
            <person name="O'Donnell K."/>
            <person name="Stajich J.E."/>
            <person name="Bonito G."/>
        </authorList>
    </citation>
    <scope>NUCLEOTIDE SEQUENCE</scope>
    <source>
        <strain evidence="7">NRRL 2769</strain>
    </source>
</reference>
<dbReference type="InterPro" id="IPR000626">
    <property type="entry name" value="Ubiquitin-like_dom"/>
</dbReference>
<sequence>MPSKKEIDTTISAATAAVAAASSSPLSSAIAAACAAPSLFTSTVAAVGFGTSGIVAGSPAAAFMASYGGLVSSGSLCASLQSIGAVGLGPVGFVVTGAVGAAVSIGVSAYSARKNSSVLIVVQSKDGLSLAVEVLSLDTIDDVKSKIEIKSGIPKDKQTLHFSGIPLEDHRRVQDYGIKDQSVIVLVCYP</sequence>
<dbReference type="PROSITE" id="PS50053">
    <property type="entry name" value="UBIQUITIN_2"/>
    <property type="match status" value="1"/>
</dbReference>
<dbReference type="InterPro" id="IPR009311">
    <property type="entry name" value="IFI6/IFI27-like"/>
</dbReference>
<dbReference type="InterPro" id="IPR038213">
    <property type="entry name" value="IFI6/IFI27-like_sf"/>
</dbReference>
<dbReference type="Proteomes" id="UP000703661">
    <property type="component" value="Unassembled WGS sequence"/>
</dbReference>
<dbReference type="SMART" id="SM00213">
    <property type="entry name" value="UBQ"/>
    <property type="match status" value="1"/>
</dbReference>
<comment type="caution">
    <text evidence="7">The sequence shown here is derived from an EMBL/GenBank/DDBJ whole genome shotgun (WGS) entry which is preliminary data.</text>
</comment>
<evidence type="ECO:0000313" key="7">
    <source>
        <dbReference type="EMBL" id="KAG0018538.1"/>
    </source>
</evidence>
<dbReference type="Pfam" id="PF06140">
    <property type="entry name" value="Ifi-6-16"/>
    <property type="match status" value="1"/>
</dbReference>
<evidence type="ECO:0000259" key="6">
    <source>
        <dbReference type="PROSITE" id="PS50053"/>
    </source>
</evidence>
<feature type="domain" description="Ubiquitin-like" evidence="6">
    <location>
        <begin position="118"/>
        <end position="187"/>
    </location>
</feature>
<dbReference type="InterPro" id="IPR029071">
    <property type="entry name" value="Ubiquitin-like_domsf"/>
</dbReference>
<organism evidence="7 8">
    <name type="scientific">Entomortierella chlamydospora</name>
    <dbReference type="NCBI Taxonomy" id="101097"/>
    <lineage>
        <taxon>Eukaryota</taxon>
        <taxon>Fungi</taxon>
        <taxon>Fungi incertae sedis</taxon>
        <taxon>Mucoromycota</taxon>
        <taxon>Mortierellomycotina</taxon>
        <taxon>Mortierellomycetes</taxon>
        <taxon>Mortierellales</taxon>
        <taxon>Mortierellaceae</taxon>
        <taxon>Entomortierella</taxon>
    </lineage>
</organism>
<dbReference type="EMBL" id="JAAAID010000354">
    <property type="protein sequence ID" value="KAG0018538.1"/>
    <property type="molecule type" value="Genomic_DNA"/>
</dbReference>
<dbReference type="AlphaFoldDB" id="A0A9P6MZN1"/>
<comment type="subcellular location">
    <subcellularLocation>
        <location evidence="1">Membrane</location>
        <topology evidence="1">Multi-pass membrane protein</topology>
    </subcellularLocation>
</comment>
<dbReference type="Pfam" id="PF00240">
    <property type="entry name" value="ubiquitin"/>
    <property type="match status" value="1"/>
</dbReference>
<comment type="similarity">
    <text evidence="2">Belongs to the IFI6/IFI27 family.</text>
</comment>
<evidence type="ECO:0000256" key="4">
    <source>
        <dbReference type="ARBA" id="ARBA00022989"/>
    </source>
</evidence>
<evidence type="ECO:0000256" key="3">
    <source>
        <dbReference type="ARBA" id="ARBA00022692"/>
    </source>
</evidence>
<dbReference type="SUPFAM" id="SSF54236">
    <property type="entry name" value="Ubiquitin-like"/>
    <property type="match status" value="1"/>
</dbReference>
<evidence type="ECO:0000313" key="8">
    <source>
        <dbReference type="Proteomes" id="UP000703661"/>
    </source>
</evidence>
<dbReference type="Gene3D" id="3.10.20.90">
    <property type="entry name" value="Phosphatidylinositol 3-kinase Catalytic Subunit, Chain A, domain 1"/>
    <property type="match status" value="1"/>
</dbReference>
<evidence type="ECO:0000256" key="1">
    <source>
        <dbReference type="ARBA" id="ARBA00004141"/>
    </source>
</evidence>
<dbReference type="InterPro" id="IPR019956">
    <property type="entry name" value="Ubiquitin_dom"/>
</dbReference>
<keyword evidence="4" id="KW-1133">Transmembrane helix</keyword>
<name>A0A9P6MZN1_9FUNG</name>
<dbReference type="PANTHER" id="PTHR10666">
    <property type="entry name" value="UBIQUITIN"/>
    <property type="match status" value="1"/>
</dbReference>
<dbReference type="PROSITE" id="PS51257">
    <property type="entry name" value="PROKAR_LIPOPROTEIN"/>
    <property type="match status" value="1"/>
</dbReference>
<proteinExistence type="inferred from homology"/>
<accession>A0A9P6MZN1</accession>
<keyword evidence="3" id="KW-0812">Transmembrane</keyword>